<evidence type="ECO:0000313" key="2">
    <source>
        <dbReference type="EMBL" id="SER03671.1"/>
    </source>
</evidence>
<feature type="transmembrane region" description="Helical" evidence="1">
    <location>
        <begin position="141"/>
        <end position="163"/>
    </location>
</feature>
<evidence type="ECO:0000256" key="1">
    <source>
        <dbReference type="HAMAP-Rule" id="MF_02088"/>
    </source>
</evidence>
<dbReference type="NCBIfam" id="TIGR00697">
    <property type="entry name" value="queuosine precursor transporter"/>
    <property type="match status" value="1"/>
</dbReference>
<dbReference type="NCBIfam" id="NF008406">
    <property type="entry name" value="PRK11212.1"/>
    <property type="match status" value="1"/>
</dbReference>
<dbReference type="AlphaFoldDB" id="A0A1H9KWS4"/>
<feature type="transmembrane region" description="Helical" evidence="1">
    <location>
        <begin position="12"/>
        <end position="31"/>
    </location>
</feature>
<name>A0A1H9KWS4_9GAMM</name>
<dbReference type="RefSeq" id="WP_092677238.1">
    <property type="nucleotide sequence ID" value="NZ_FOGC01000010.1"/>
</dbReference>
<dbReference type="Proteomes" id="UP000242515">
    <property type="component" value="Unassembled WGS sequence"/>
</dbReference>
<comment type="similarity">
    <text evidence="1">Belongs to the vitamin uptake transporter (VUT/ECF) (TC 2.A.88) family. Q precursor transporter subfamily.</text>
</comment>
<comment type="function">
    <text evidence="1">Involved in the import of queuosine (Q) precursors, required for Q precursor salvage.</text>
</comment>
<dbReference type="EMBL" id="FOGC01000010">
    <property type="protein sequence ID" value="SER03671.1"/>
    <property type="molecule type" value="Genomic_DNA"/>
</dbReference>
<dbReference type="HAMAP" id="MF_02088">
    <property type="entry name" value="Q_prec_transport"/>
    <property type="match status" value="1"/>
</dbReference>
<dbReference type="InterPro" id="IPR003744">
    <property type="entry name" value="YhhQ"/>
</dbReference>
<keyword evidence="1" id="KW-0472">Membrane</keyword>
<dbReference type="GO" id="GO:0005886">
    <property type="term" value="C:plasma membrane"/>
    <property type="evidence" value="ECO:0007669"/>
    <property type="project" value="UniProtKB-SubCell"/>
</dbReference>
<comment type="subcellular location">
    <subcellularLocation>
        <location evidence="1">Cell inner membrane</location>
        <topology evidence="1">Multi-pass membrane protein</topology>
    </subcellularLocation>
</comment>
<sequence length="223" mass="25366">MNSFTDKQRKKLLLPLAIFHLIIITSSNYLVQLPVSVFGFTTTWGAFSFPFIFLATDLTVRIFGAHLARKIIFSAMLPALLLSFIISSLFYQASWQGWQALIGLNTVVIRIAMASFVAYVLGQLLDITVFNRLRKAKQWWLAPVTAMFFGNLSDTFAFFSIAFLHSSDPFMAAHWQEIALVDYSYKVLICLIFFIPIYGLLLNTLIKRMLGDTRFYSLSTDKG</sequence>
<feature type="transmembrane region" description="Helical" evidence="1">
    <location>
        <begin position="97"/>
        <end position="121"/>
    </location>
</feature>
<keyword evidence="1" id="KW-0997">Cell inner membrane</keyword>
<keyword evidence="1" id="KW-0813">Transport</keyword>
<accession>A0A1H9KWS4</accession>
<protein>
    <recommendedName>
        <fullName evidence="1">Probable queuosine precursor transporter</fullName>
        <shortName evidence="1">Q precursor transporter</shortName>
    </recommendedName>
</protein>
<dbReference type="Pfam" id="PF02592">
    <property type="entry name" value="Vut_1"/>
    <property type="match status" value="1"/>
</dbReference>
<keyword evidence="1" id="KW-1133">Transmembrane helix</keyword>
<dbReference type="STRING" id="988801.SAMN05216522_11075"/>
<dbReference type="GO" id="GO:0022857">
    <property type="term" value="F:transmembrane transporter activity"/>
    <property type="evidence" value="ECO:0007669"/>
    <property type="project" value="UniProtKB-UniRule"/>
</dbReference>
<feature type="transmembrane region" description="Helical" evidence="1">
    <location>
        <begin position="37"/>
        <end position="59"/>
    </location>
</feature>
<dbReference type="OrthoDB" id="7065604at2"/>
<gene>
    <name evidence="2" type="ORF">SAMN05216522_11075</name>
</gene>
<keyword evidence="1" id="KW-0812">Transmembrane</keyword>
<reference evidence="3" key="1">
    <citation type="submission" date="2016-10" db="EMBL/GenBank/DDBJ databases">
        <authorList>
            <person name="Varghese N."/>
            <person name="Submissions S."/>
        </authorList>
    </citation>
    <scope>NUCLEOTIDE SEQUENCE [LARGE SCALE GENOMIC DNA]</scope>
    <source>
        <strain evidence="3">8N4</strain>
    </source>
</reference>
<feature type="transmembrane region" description="Helical" evidence="1">
    <location>
        <begin position="71"/>
        <end position="91"/>
    </location>
</feature>
<keyword evidence="1" id="KW-1003">Cell membrane</keyword>
<evidence type="ECO:0000313" key="3">
    <source>
        <dbReference type="Proteomes" id="UP000242515"/>
    </source>
</evidence>
<organism evidence="2 3">
    <name type="scientific">Rosenbergiella nectarea</name>
    <dbReference type="NCBI Taxonomy" id="988801"/>
    <lineage>
        <taxon>Bacteria</taxon>
        <taxon>Pseudomonadati</taxon>
        <taxon>Pseudomonadota</taxon>
        <taxon>Gammaproteobacteria</taxon>
        <taxon>Enterobacterales</taxon>
        <taxon>Erwiniaceae</taxon>
        <taxon>Rosenbergiella</taxon>
    </lineage>
</organism>
<keyword evidence="3" id="KW-1185">Reference proteome</keyword>
<feature type="transmembrane region" description="Helical" evidence="1">
    <location>
        <begin position="183"/>
        <end position="206"/>
    </location>
</feature>
<proteinExistence type="inferred from homology"/>
<dbReference type="PANTHER" id="PTHR34300:SF1">
    <property type="entry name" value="QUEUOSINE PRECURSOR TRANSPORTER"/>
    <property type="match status" value="1"/>
</dbReference>
<dbReference type="PANTHER" id="PTHR34300">
    <property type="entry name" value="QUEUOSINE PRECURSOR TRANSPORTER-RELATED"/>
    <property type="match status" value="1"/>
</dbReference>